<feature type="transmembrane region" description="Helical" evidence="1">
    <location>
        <begin position="246"/>
        <end position="267"/>
    </location>
</feature>
<feature type="transmembrane region" description="Helical" evidence="1">
    <location>
        <begin position="456"/>
        <end position="475"/>
    </location>
</feature>
<feature type="transmembrane region" description="Helical" evidence="1">
    <location>
        <begin position="274"/>
        <end position="293"/>
    </location>
</feature>
<feature type="transmembrane region" description="Helical" evidence="1">
    <location>
        <begin position="425"/>
        <end position="444"/>
    </location>
</feature>
<evidence type="ECO:0000256" key="1">
    <source>
        <dbReference type="SAM" id="Phobius"/>
    </source>
</evidence>
<feature type="transmembrane region" description="Helical" evidence="1">
    <location>
        <begin position="168"/>
        <end position="188"/>
    </location>
</feature>
<name>A0ABT2G736_9BACT</name>
<organism evidence="2 3">
    <name type="scientific">Algoriphagus limi</name>
    <dbReference type="NCBI Taxonomy" id="2975273"/>
    <lineage>
        <taxon>Bacteria</taxon>
        <taxon>Pseudomonadati</taxon>
        <taxon>Bacteroidota</taxon>
        <taxon>Cytophagia</taxon>
        <taxon>Cytophagales</taxon>
        <taxon>Cyclobacteriaceae</taxon>
        <taxon>Algoriphagus</taxon>
    </lineage>
</organism>
<dbReference type="EMBL" id="JANWGH010000001">
    <property type="protein sequence ID" value="MCS5489742.1"/>
    <property type="molecule type" value="Genomic_DNA"/>
</dbReference>
<feature type="transmembrane region" description="Helical" evidence="1">
    <location>
        <begin position="209"/>
        <end position="234"/>
    </location>
</feature>
<feature type="transmembrane region" description="Helical" evidence="1">
    <location>
        <begin position="43"/>
        <end position="60"/>
    </location>
</feature>
<protein>
    <submittedName>
        <fullName evidence="2">DUF2029 domain-containing protein</fullName>
    </submittedName>
</protein>
<comment type="caution">
    <text evidence="2">The sequence shown here is derived from an EMBL/GenBank/DDBJ whole genome shotgun (WGS) entry which is preliminary data.</text>
</comment>
<keyword evidence="3" id="KW-1185">Reference proteome</keyword>
<gene>
    <name evidence="2" type="ORF">NY014_04835</name>
</gene>
<sequence length="700" mass="81828">MAPKAIRLVKEGNKHILIAVFIFFLIGANFLLAYQIPRENFQLILPVYILSFSGMLGLFWKWKGLKNWIGVFIFGLFLRLLLFNVTPPWSEDYARFLWDGEVVLSGENPYEFTPNQWMLNEELDDSTRFFEKSLPLLNSPDYFSVYPPLNQLLFATASFFSNGDIENGIIALRLILLGGEIGVFLLFLRVFRHLAIPARRVIFYWLNPFVIQEIIGNLHFEGLVLFFLLAFIWALTRHNKYLAGTFWGLAVSTKLLPLILLPSLFLFRRTRAHAFFWMGAILAISISFLPLIWEDAWGNFIQTLQLYQGKFEFNASIYYLGREIGYWIEGYNTIYYLTKILSGITFFLILYLSIKHKPQRLIPLIDLWVSVYMLYFLFQPVVHPWYVLPLLGISLFTNRIAPLVWSFSLIFSYQAYGKSPVEESVVWLFLEYALLLIALAWDYFPIFKEKLSESMYFKKFVGSLIVLFFISFWGCEPKEQKDARKIIEEAIEAHGGQESWDDLAEISFRKWTQLLLEDGSIEKETDQLISFSFQPEFSGKVTWIQDSVEHVLSFSNNKTHYSIAGNSIENTDFLASKKKDFDAAYYAFAQPWKLLEEEGSIFISEGIRQTPMGEAAVVRVDYGEGSDIWWYYFDPVSKKMMGNEVQLSDHRSLVENIDFNQVSPFTFYRTRKSYRINEAGEKLYLRADYLYDNFEFKFLN</sequence>
<dbReference type="Proteomes" id="UP001206788">
    <property type="component" value="Unassembled WGS sequence"/>
</dbReference>
<dbReference type="RefSeq" id="WP_259413419.1">
    <property type="nucleotide sequence ID" value="NZ_JANWGH010000001.1"/>
</dbReference>
<feature type="transmembrane region" description="Helical" evidence="1">
    <location>
        <begin position="67"/>
        <end position="86"/>
    </location>
</feature>
<feature type="transmembrane region" description="Helical" evidence="1">
    <location>
        <begin position="361"/>
        <end position="378"/>
    </location>
</feature>
<evidence type="ECO:0000313" key="2">
    <source>
        <dbReference type="EMBL" id="MCS5489742.1"/>
    </source>
</evidence>
<proteinExistence type="predicted"/>
<dbReference type="Pfam" id="PF26314">
    <property type="entry name" value="MptA_B_family"/>
    <property type="match status" value="1"/>
</dbReference>
<feature type="transmembrane region" description="Helical" evidence="1">
    <location>
        <begin position="334"/>
        <end position="354"/>
    </location>
</feature>
<reference evidence="2 3" key="1">
    <citation type="submission" date="2022-08" db="EMBL/GenBank/DDBJ databases">
        <title>Algoriphagus sp. CAU 1643 isolated from mud.</title>
        <authorList>
            <person name="Kim W."/>
        </authorList>
    </citation>
    <scope>NUCLEOTIDE SEQUENCE [LARGE SCALE GENOMIC DNA]</scope>
    <source>
        <strain evidence="2 3">CAU 1643</strain>
    </source>
</reference>
<accession>A0ABT2G736</accession>
<keyword evidence="1" id="KW-0812">Transmembrane</keyword>
<feature type="transmembrane region" description="Helical" evidence="1">
    <location>
        <begin position="16"/>
        <end position="37"/>
    </location>
</feature>
<evidence type="ECO:0000313" key="3">
    <source>
        <dbReference type="Proteomes" id="UP001206788"/>
    </source>
</evidence>
<keyword evidence="1" id="KW-1133">Transmembrane helix</keyword>
<keyword evidence="1" id="KW-0472">Membrane</keyword>